<protein>
    <submittedName>
        <fullName evidence="1">Unnamed protein product</fullName>
    </submittedName>
</protein>
<name>A0ACB5U361_CANBO</name>
<proteinExistence type="predicted"/>
<dbReference type="EMBL" id="BSXV01004306">
    <property type="protein sequence ID" value="GMF00198.1"/>
    <property type="molecule type" value="Genomic_DNA"/>
</dbReference>
<dbReference type="Proteomes" id="UP001165101">
    <property type="component" value="Unassembled WGS sequence"/>
</dbReference>
<evidence type="ECO:0000313" key="1">
    <source>
        <dbReference type="EMBL" id="GMF00198.1"/>
    </source>
</evidence>
<evidence type="ECO:0000313" key="2">
    <source>
        <dbReference type="Proteomes" id="UP001165101"/>
    </source>
</evidence>
<keyword evidence="2" id="KW-1185">Reference proteome</keyword>
<reference evidence="1" key="1">
    <citation type="submission" date="2023-04" db="EMBL/GenBank/DDBJ databases">
        <title>Candida boidinii NBRC 1967.</title>
        <authorList>
            <person name="Ichikawa N."/>
            <person name="Sato H."/>
            <person name="Tonouchi N."/>
        </authorList>
    </citation>
    <scope>NUCLEOTIDE SEQUENCE</scope>
    <source>
        <strain evidence="1">NBRC 1967</strain>
    </source>
</reference>
<gene>
    <name evidence="1" type="ORF">Cboi01_000548900</name>
</gene>
<accession>A0ACB5U361</accession>
<organism evidence="1 2">
    <name type="scientific">Candida boidinii</name>
    <name type="common">Yeast</name>
    <dbReference type="NCBI Taxonomy" id="5477"/>
    <lineage>
        <taxon>Eukaryota</taxon>
        <taxon>Fungi</taxon>
        <taxon>Dikarya</taxon>
        <taxon>Ascomycota</taxon>
        <taxon>Saccharomycotina</taxon>
        <taxon>Pichiomycetes</taxon>
        <taxon>Pichiales</taxon>
        <taxon>Pichiaceae</taxon>
        <taxon>Ogataea</taxon>
        <taxon>Ogataea/Candida clade</taxon>
    </lineage>
</organism>
<sequence>MPAVRNFALYSAVSVLFNSLLQLTCFVSVLSLDQRRMEDKRLDLLPFLKLDDIRSHRSSESNNSSVIHGRFPNNSNSNNNTNQLVLGSDIEDDSIHNETIQTLNQLLDTSNDNVFNNIMKDYYVPFILSKKVKKSIIFIFTIWLGISLSMIPNIKFGLDQRIAIPSGSYLIDYFNDMYEFLNIGPPIYFVVSDVDVTTRPVQQSLCGRFSTCDEFSLMNILEKEFEMKNLSTVAEPTASWVDDFFTWLNPTLTECCRFKKNTNETQFCSPFQPSRQCEVCYENREPEWNITMEGLPEHEEFMKFFNQWIQSPSDPCPLGGKAPYGSSIKVDDETNNITYSYFRTSHTPLKSQNDFINAYRNSLRIIKNLKDNLSIDTIFAYSPFYVFFVQYATIVNLTVKLVLSALIILFLISSILLGSVRTSMILIFVVISIIINILGVMSLWSISLNAVSLVNLMICIGLAVEFSIHIVKAYTFSDITKDSFRDDNYGVLGNGNNNININSRVIRVYNSLVTVGGSVFGGITLTKLIGVIVLAFTRSKIFEIYYFRMWISLILIASIHSLVLLPVLLTYWGGKFYSNSLIASNINEELVNRLRLAQSGEYDDDEDEDYENRGDAITNLIGN</sequence>
<comment type="caution">
    <text evidence="1">The sequence shown here is derived from an EMBL/GenBank/DDBJ whole genome shotgun (WGS) entry which is preliminary data.</text>
</comment>